<dbReference type="Proteomes" id="UP000019423">
    <property type="component" value="Chromosome"/>
</dbReference>
<dbReference type="EMBL" id="CP007145">
    <property type="protein sequence ID" value="AHJ95716.1"/>
    <property type="molecule type" value="Genomic_DNA"/>
</dbReference>
<dbReference type="HOGENOM" id="CLU_2770295_0_0_10"/>
<reference evidence="2 3" key="1">
    <citation type="submission" date="2014-01" db="EMBL/GenBank/DDBJ databases">
        <title>Complete genome sequence of ionizing-radiation resistance bacterium Hymenobacter swuensis DY53.</title>
        <authorList>
            <person name="Jung J.-H."/>
            <person name="Jeong S.-W."/>
            <person name="Joe M.-H."/>
            <person name="Cho y.-j."/>
            <person name="Kim M.-K."/>
            <person name="Lim S.-Y."/>
        </authorList>
    </citation>
    <scope>NUCLEOTIDE SEQUENCE [LARGE SCALE GENOMIC DNA]</scope>
    <source>
        <strain evidence="2 3">DY53</strain>
    </source>
</reference>
<feature type="compositionally biased region" description="Polar residues" evidence="1">
    <location>
        <begin position="37"/>
        <end position="60"/>
    </location>
</feature>
<protein>
    <submittedName>
        <fullName evidence="2">Uncharacterized protein</fullName>
    </submittedName>
</protein>
<evidence type="ECO:0000313" key="3">
    <source>
        <dbReference type="Proteomes" id="UP000019423"/>
    </source>
</evidence>
<dbReference type="KEGG" id="hsw:Hsw_0121"/>
<name>W8EZD9_9BACT</name>
<organism evidence="2 3">
    <name type="scientific">Hymenobacter swuensis DY53</name>
    <dbReference type="NCBI Taxonomy" id="1227739"/>
    <lineage>
        <taxon>Bacteria</taxon>
        <taxon>Pseudomonadati</taxon>
        <taxon>Bacteroidota</taxon>
        <taxon>Cytophagia</taxon>
        <taxon>Cytophagales</taxon>
        <taxon>Hymenobacteraceae</taxon>
        <taxon>Hymenobacter</taxon>
    </lineage>
</organism>
<keyword evidence="3" id="KW-1185">Reference proteome</keyword>
<accession>W8EZD9</accession>
<sequence>MSLVRTFLAVLLPTLLLAVLLGPTVVGAATRPARQLLESSSRRAGNLGAQVQSQDMSSHRLTVAGQRAA</sequence>
<feature type="region of interest" description="Disordered" evidence="1">
    <location>
        <begin position="37"/>
        <end position="69"/>
    </location>
</feature>
<evidence type="ECO:0000256" key="1">
    <source>
        <dbReference type="SAM" id="MobiDB-lite"/>
    </source>
</evidence>
<evidence type="ECO:0000313" key="2">
    <source>
        <dbReference type="EMBL" id="AHJ95716.1"/>
    </source>
</evidence>
<gene>
    <name evidence="2" type="ORF">Hsw_0121</name>
</gene>
<dbReference type="OrthoDB" id="9949985at2"/>
<proteinExistence type="predicted"/>
<dbReference type="AlphaFoldDB" id="W8EZD9"/>
<dbReference type="PATRIC" id="fig|1227739.3.peg.394"/>
<dbReference type="STRING" id="1227739.Hsw_0121"/>